<organism evidence="1 2">
    <name type="scientific">Mycena albidolilacea</name>
    <dbReference type="NCBI Taxonomy" id="1033008"/>
    <lineage>
        <taxon>Eukaryota</taxon>
        <taxon>Fungi</taxon>
        <taxon>Dikarya</taxon>
        <taxon>Basidiomycota</taxon>
        <taxon>Agaricomycotina</taxon>
        <taxon>Agaricomycetes</taxon>
        <taxon>Agaricomycetidae</taxon>
        <taxon>Agaricales</taxon>
        <taxon>Marasmiineae</taxon>
        <taxon>Mycenaceae</taxon>
        <taxon>Mycena</taxon>
    </lineage>
</organism>
<dbReference type="EMBL" id="JARIHO010000002">
    <property type="protein sequence ID" value="KAJ7367065.1"/>
    <property type="molecule type" value="Genomic_DNA"/>
</dbReference>
<proteinExistence type="predicted"/>
<reference evidence="1" key="1">
    <citation type="submission" date="2023-03" db="EMBL/GenBank/DDBJ databases">
        <title>Massive genome expansion in bonnet fungi (Mycena s.s.) driven by repeated elements and novel gene families across ecological guilds.</title>
        <authorList>
            <consortium name="Lawrence Berkeley National Laboratory"/>
            <person name="Harder C.B."/>
            <person name="Miyauchi S."/>
            <person name="Viragh M."/>
            <person name="Kuo A."/>
            <person name="Thoen E."/>
            <person name="Andreopoulos B."/>
            <person name="Lu D."/>
            <person name="Skrede I."/>
            <person name="Drula E."/>
            <person name="Henrissat B."/>
            <person name="Morin E."/>
            <person name="Kohler A."/>
            <person name="Barry K."/>
            <person name="LaButti K."/>
            <person name="Morin E."/>
            <person name="Salamov A."/>
            <person name="Lipzen A."/>
            <person name="Mereny Z."/>
            <person name="Hegedus B."/>
            <person name="Baldrian P."/>
            <person name="Stursova M."/>
            <person name="Weitz H."/>
            <person name="Taylor A."/>
            <person name="Grigoriev I.V."/>
            <person name="Nagy L.G."/>
            <person name="Martin F."/>
            <person name="Kauserud H."/>
        </authorList>
    </citation>
    <scope>NUCLEOTIDE SEQUENCE</scope>
    <source>
        <strain evidence="1">CBHHK002</strain>
    </source>
</reference>
<accession>A0AAD7ASG9</accession>
<evidence type="ECO:0000313" key="1">
    <source>
        <dbReference type="EMBL" id="KAJ7367065.1"/>
    </source>
</evidence>
<gene>
    <name evidence="1" type="ORF">DFH08DRAFT_678792</name>
</gene>
<comment type="caution">
    <text evidence="1">The sequence shown here is derived from an EMBL/GenBank/DDBJ whole genome shotgun (WGS) entry which is preliminary data.</text>
</comment>
<feature type="non-terminal residue" evidence="1">
    <location>
        <position position="1"/>
    </location>
</feature>
<name>A0AAD7ASG9_9AGAR</name>
<sequence length="208" mass="23263">LRQHRIPSDTRRLLRKIPGLAPQCATSSKELALHVLTTKDGRSQCRFHDEKRSTQLAKQVDGPTAGKKFIIVGVAYAKVDGKRIQKQDGFLHCGCTEKEALWEFLWFKTWAVKSANPKITEKESMGSDALIARHRAFFAQGFSAGTLLDIDDFYTTEHEFGSHGYEARLRRIQVDRIIGTLNGLEGNADEVYVLAKKTVTPSEGVGMN</sequence>
<protein>
    <submittedName>
        <fullName evidence="1">Uncharacterized protein</fullName>
    </submittedName>
</protein>
<dbReference type="Proteomes" id="UP001218218">
    <property type="component" value="Unassembled WGS sequence"/>
</dbReference>
<evidence type="ECO:0000313" key="2">
    <source>
        <dbReference type="Proteomes" id="UP001218218"/>
    </source>
</evidence>
<keyword evidence="2" id="KW-1185">Reference proteome</keyword>
<dbReference type="AlphaFoldDB" id="A0AAD7ASG9"/>